<dbReference type="AlphaFoldDB" id="A0A3L9M5Z1"/>
<comment type="caution">
    <text evidence="1">The sequence shown here is derived from an EMBL/GenBank/DDBJ whole genome shotgun (WGS) entry which is preliminary data.</text>
</comment>
<evidence type="ECO:0000313" key="1">
    <source>
        <dbReference type="EMBL" id="RLZ08570.1"/>
    </source>
</evidence>
<proteinExistence type="predicted"/>
<reference evidence="1 2" key="1">
    <citation type="submission" date="2018-10" db="EMBL/GenBank/DDBJ databases">
        <authorList>
            <person name="Chen X."/>
        </authorList>
    </citation>
    <scope>NUCLEOTIDE SEQUENCE [LARGE SCALE GENOMIC DNA]</scope>
    <source>
        <strain evidence="1 2">YIM 102668</strain>
    </source>
</reference>
<evidence type="ECO:0000313" key="2">
    <source>
        <dbReference type="Proteomes" id="UP000275348"/>
    </source>
</evidence>
<sequence>MDKQYLSKKQHEKRIERLNAWIEKNPNDPMKGTAIKEAALYAFQLKEMKDLGLKTIDNKVPTQIYQQIGVLI</sequence>
<protein>
    <submittedName>
        <fullName evidence="1">Uncharacterized protein</fullName>
    </submittedName>
</protein>
<organism evidence="1 2">
    <name type="scientific">Faecalibacter macacae</name>
    <dbReference type="NCBI Taxonomy" id="1859289"/>
    <lineage>
        <taxon>Bacteria</taxon>
        <taxon>Pseudomonadati</taxon>
        <taxon>Bacteroidota</taxon>
        <taxon>Flavobacteriia</taxon>
        <taxon>Flavobacteriales</taxon>
        <taxon>Weeksellaceae</taxon>
        <taxon>Faecalibacter</taxon>
    </lineage>
</organism>
<accession>A0A3L9M5Z1</accession>
<dbReference type="Proteomes" id="UP000275348">
    <property type="component" value="Unassembled WGS sequence"/>
</dbReference>
<dbReference type="EMBL" id="RDOJ01000013">
    <property type="protein sequence ID" value="RLZ08570.1"/>
    <property type="molecule type" value="Genomic_DNA"/>
</dbReference>
<gene>
    <name evidence="1" type="ORF">EAH69_09655</name>
</gene>
<keyword evidence="2" id="KW-1185">Reference proteome</keyword>
<name>A0A3L9M5Z1_9FLAO</name>
<dbReference type="RefSeq" id="WP_121935000.1">
    <property type="nucleotide sequence ID" value="NZ_RDOJ01000013.1"/>
</dbReference>